<dbReference type="InterPro" id="IPR000421">
    <property type="entry name" value="FA58C"/>
</dbReference>
<dbReference type="Proteomes" id="UP000635726">
    <property type="component" value="Unassembled WGS sequence"/>
</dbReference>
<dbReference type="Pfam" id="PF00754">
    <property type="entry name" value="F5_F8_type_C"/>
    <property type="match status" value="1"/>
</dbReference>
<dbReference type="Pfam" id="PF11790">
    <property type="entry name" value="Glyco_hydro_cc"/>
    <property type="match status" value="1"/>
</dbReference>
<evidence type="ECO:0000313" key="3">
    <source>
        <dbReference type="EMBL" id="GGJ72661.1"/>
    </source>
</evidence>
<reference evidence="3" key="1">
    <citation type="journal article" date="2014" name="Int. J. Syst. Evol. Microbiol.">
        <title>Complete genome sequence of Corynebacterium casei LMG S-19264T (=DSM 44701T), isolated from a smear-ripened cheese.</title>
        <authorList>
            <consortium name="US DOE Joint Genome Institute (JGI-PGF)"/>
            <person name="Walter F."/>
            <person name="Albersmeier A."/>
            <person name="Kalinowski J."/>
            <person name="Ruckert C."/>
        </authorList>
    </citation>
    <scope>NUCLEOTIDE SEQUENCE</scope>
    <source>
        <strain evidence="3">JCM 14371</strain>
    </source>
</reference>
<dbReference type="SUPFAM" id="SSF49785">
    <property type="entry name" value="Galactose-binding domain-like"/>
    <property type="match status" value="1"/>
</dbReference>
<dbReference type="PROSITE" id="PS51257">
    <property type="entry name" value="PROKAR_LIPOPROTEIN"/>
    <property type="match status" value="1"/>
</dbReference>
<dbReference type="Gene3D" id="3.20.20.80">
    <property type="entry name" value="Glycosidases"/>
    <property type="match status" value="1"/>
</dbReference>
<dbReference type="GO" id="GO:0071966">
    <property type="term" value="P:fungal-type cell wall polysaccharide metabolic process"/>
    <property type="evidence" value="ECO:0007669"/>
    <property type="project" value="TreeGrafter"/>
</dbReference>
<reference evidence="3" key="2">
    <citation type="submission" date="2020-09" db="EMBL/GenBank/DDBJ databases">
        <authorList>
            <person name="Sun Q."/>
            <person name="Ohkuma M."/>
        </authorList>
    </citation>
    <scope>NUCLEOTIDE SEQUENCE</scope>
    <source>
        <strain evidence="3">JCM 14371</strain>
    </source>
</reference>
<evidence type="ECO:0000256" key="1">
    <source>
        <dbReference type="SAM" id="SignalP"/>
    </source>
</evidence>
<gene>
    <name evidence="3" type="ORF">GCM10008939_16380</name>
</gene>
<dbReference type="InterPro" id="IPR053183">
    <property type="entry name" value="ASL1"/>
</dbReference>
<feature type="signal peptide" evidence="1">
    <location>
        <begin position="1"/>
        <end position="36"/>
    </location>
</feature>
<dbReference type="PROSITE" id="PS50022">
    <property type="entry name" value="FA58C_3"/>
    <property type="match status" value="1"/>
</dbReference>
<feature type="domain" description="F5/8 type C" evidence="2">
    <location>
        <begin position="311"/>
        <end position="445"/>
    </location>
</feature>
<dbReference type="SUPFAM" id="SSF51445">
    <property type="entry name" value="(Trans)glycosidases"/>
    <property type="match status" value="1"/>
</dbReference>
<sequence>MRARSAPARPPRPAPPTLTAPLLALLLGACSAPSSPATLQPHTPGTAATVSALTVSTQATRSAKRGVAYDLASTADATALSPGVGWWYNWSPTPNPGATGTGMEFVPMLWNGTFDTATAETQIRALGTPKNLLVLNEPNLTDQANLTPAQAAALWPRYEQVARDTGVNLVGPAMTWGTMPNYQDPVAWLDAFYAAYRNANGGRDPRIDALAFHWYDYGLAAQLDRLKKYGKPLWVTEFANWHAQQDGAQIDTPARQLAQQNDMVATLEGRSDVLRYAWFTGRWPNDTHATSLLAGSGQLTPLGQNYLNLPAAPAPCGAANIALNRPATASSSESAGTPASAAVDGNAGTRWSSAFADPQWLQVDLGSVQPLCGVTLQWEAAYGKAYQLQTSDDARTWTTVYSTASGTGGTQALNFTGSGRYVRVLGTQRATTYGYSLWELQVRRTN</sequence>
<organism evidence="3 4">
    <name type="scientific">Deinococcus aquiradiocola</name>
    <dbReference type="NCBI Taxonomy" id="393059"/>
    <lineage>
        <taxon>Bacteria</taxon>
        <taxon>Thermotogati</taxon>
        <taxon>Deinococcota</taxon>
        <taxon>Deinococci</taxon>
        <taxon>Deinococcales</taxon>
        <taxon>Deinococcaceae</taxon>
        <taxon>Deinococcus</taxon>
    </lineage>
</organism>
<evidence type="ECO:0000313" key="4">
    <source>
        <dbReference type="Proteomes" id="UP000635726"/>
    </source>
</evidence>
<keyword evidence="4" id="KW-1185">Reference proteome</keyword>
<keyword evidence="1" id="KW-0732">Signal</keyword>
<dbReference type="PANTHER" id="PTHR34154">
    <property type="entry name" value="ALKALI-SENSITIVE LINKAGE PROTEIN 1"/>
    <property type="match status" value="1"/>
</dbReference>
<dbReference type="InterPro" id="IPR017853">
    <property type="entry name" value="GH"/>
</dbReference>
<dbReference type="Gene3D" id="2.60.120.260">
    <property type="entry name" value="Galactose-binding domain-like"/>
    <property type="match status" value="1"/>
</dbReference>
<dbReference type="InterPro" id="IPR008979">
    <property type="entry name" value="Galactose-bd-like_sf"/>
</dbReference>
<dbReference type="EMBL" id="BMOE01000004">
    <property type="protein sequence ID" value="GGJ72661.1"/>
    <property type="molecule type" value="Genomic_DNA"/>
</dbReference>
<protein>
    <recommendedName>
        <fullName evidence="2">F5/8 type C domain-containing protein</fullName>
    </recommendedName>
</protein>
<dbReference type="RefSeq" id="WP_188962141.1">
    <property type="nucleotide sequence ID" value="NZ_BMOE01000004.1"/>
</dbReference>
<dbReference type="AlphaFoldDB" id="A0A917PE87"/>
<evidence type="ECO:0000259" key="2">
    <source>
        <dbReference type="PROSITE" id="PS50022"/>
    </source>
</evidence>
<proteinExistence type="predicted"/>
<name>A0A917PE87_9DEIO</name>
<dbReference type="InterPro" id="IPR024655">
    <property type="entry name" value="Asl1_glyco_hydro_catalytic"/>
</dbReference>
<comment type="caution">
    <text evidence="3">The sequence shown here is derived from an EMBL/GenBank/DDBJ whole genome shotgun (WGS) entry which is preliminary data.</text>
</comment>
<dbReference type="PANTHER" id="PTHR34154:SF3">
    <property type="entry name" value="ALKALI-SENSITIVE LINKAGE PROTEIN 1"/>
    <property type="match status" value="1"/>
</dbReference>
<feature type="chain" id="PRO_5037018732" description="F5/8 type C domain-containing protein" evidence="1">
    <location>
        <begin position="37"/>
        <end position="446"/>
    </location>
</feature>
<accession>A0A917PE87</accession>